<dbReference type="Gene3D" id="3.30.70.1660">
    <property type="match status" value="1"/>
</dbReference>
<feature type="modified residue" description="N5-methylglutamine" evidence="4">
    <location>
        <position position="247"/>
    </location>
</feature>
<keyword evidence="4" id="KW-0963">Cytoplasm</keyword>
<dbReference type="STRING" id="1306947.J120_02655"/>
<comment type="function">
    <text evidence="4">Peptide chain release factor 2 directs the termination of translation in response to the peptide chain termination codons UGA and UAA.</text>
</comment>
<evidence type="ECO:0000256" key="2">
    <source>
        <dbReference type="ARBA" id="ARBA00022481"/>
    </source>
</evidence>
<keyword evidence="2 4" id="KW-0488">Methylation</keyword>
<evidence type="ECO:0000256" key="5">
    <source>
        <dbReference type="NCBIfam" id="TIGR00020"/>
    </source>
</evidence>
<dbReference type="Pfam" id="PF00472">
    <property type="entry name" value="RF-1"/>
    <property type="match status" value="1"/>
</dbReference>
<dbReference type="AlphaFoldDB" id="A0A0D2GPC7"/>
<dbReference type="InterPro" id="IPR004374">
    <property type="entry name" value="PrfB"/>
</dbReference>
<evidence type="ECO:0000256" key="1">
    <source>
        <dbReference type="ARBA" id="ARBA00010835"/>
    </source>
</evidence>
<feature type="domain" description="Prokaryotic-type class I peptide chain release factors" evidence="6">
    <location>
        <begin position="240"/>
        <end position="256"/>
    </location>
</feature>
<protein>
    <recommendedName>
        <fullName evidence="4 5">Peptide chain release factor 2</fullName>
        <shortName evidence="4">RF-2</shortName>
    </recommendedName>
</protein>
<dbReference type="Proteomes" id="UP000032214">
    <property type="component" value="Unassembled WGS sequence"/>
</dbReference>
<dbReference type="SMART" id="SM00937">
    <property type="entry name" value="PCRF"/>
    <property type="match status" value="1"/>
</dbReference>
<dbReference type="Gene3D" id="1.20.58.410">
    <property type="entry name" value="Release factor"/>
    <property type="match status" value="1"/>
</dbReference>
<dbReference type="HAMAP" id="MF_00094">
    <property type="entry name" value="Rel_fac_2"/>
    <property type="match status" value="1"/>
</dbReference>
<dbReference type="GO" id="GO:0005737">
    <property type="term" value="C:cytoplasm"/>
    <property type="evidence" value="ECO:0007669"/>
    <property type="project" value="UniProtKB-SubCell"/>
</dbReference>
<evidence type="ECO:0000256" key="4">
    <source>
        <dbReference type="HAMAP-Rule" id="MF_00094"/>
    </source>
</evidence>
<gene>
    <name evidence="4" type="primary">prfB</name>
    <name evidence="7" type="ORF">J120_02655</name>
</gene>
<reference evidence="7 8" key="1">
    <citation type="journal article" date="2013" name="Proc. Natl. Acad. Sci. U.S.A.">
        <title>Candidate phylum TM6 genome recovered from a hospital sink biofilm provides genomic insights into this uncultivated phylum.</title>
        <authorList>
            <person name="McLean J.S."/>
            <person name="Lombardo M.J."/>
            <person name="Badger J.H."/>
            <person name="Edlund A."/>
            <person name="Novotny M."/>
            <person name="Yee-Greenbaum J."/>
            <person name="Vyahhi N."/>
            <person name="Hall A.P."/>
            <person name="Yang Y."/>
            <person name="Dupont C.L."/>
            <person name="Ziegler M.G."/>
            <person name="Chitsaz H."/>
            <person name="Allen A.E."/>
            <person name="Yooseph S."/>
            <person name="Tesler G."/>
            <person name="Pevzner P.A."/>
            <person name="Friedman R.M."/>
            <person name="Nealson K.H."/>
            <person name="Venter J.C."/>
            <person name="Lasken R.S."/>
        </authorList>
    </citation>
    <scope>NUCLEOTIDE SEQUENCE [LARGE SCALE GENOMIC DNA]</scope>
    <source>
        <strain evidence="7 8">TM6SC1</strain>
    </source>
</reference>
<accession>A0A0D2GPC7</accession>
<dbReference type="GO" id="GO:0016149">
    <property type="term" value="F:translation release factor activity, codon specific"/>
    <property type="evidence" value="ECO:0007669"/>
    <property type="project" value="UniProtKB-UniRule"/>
</dbReference>
<name>A0A0D2GPC7_9BACT</name>
<dbReference type="SUPFAM" id="SSF75620">
    <property type="entry name" value="Release factor"/>
    <property type="match status" value="1"/>
</dbReference>
<proteinExistence type="inferred from homology"/>
<evidence type="ECO:0000256" key="3">
    <source>
        <dbReference type="ARBA" id="ARBA00022917"/>
    </source>
</evidence>
<dbReference type="InterPro" id="IPR045853">
    <property type="entry name" value="Pep_chain_release_fac_I_sf"/>
</dbReference>
<dbReference type="eggNOG" id="COG1186">
    <property type="taxonomic scope" value="Bacteria"/>
</dbReference>
<comment type="similarity">
    <text evidence="1 4">Belongs to the prokaryotic/mitochondrial release factor family.</text>
</comment>
<dbReference type="Pfam" id="PF03462">
    <property type="entry name" value="PCRF"/>
    <property type="match status" value="1"/>
</dbReference>
<dbReference type="Gene3D" id="3.30.160.20">
    <property type="match status" value="1"/>
</dbReference>
<dbReference type="EMBL" id="ARQD01000002">
    <property type="protein sequence ID" value="KIX85209.1"/>
    <property type="molecule type" value="Genomic_DNA"/>
</dbReference>
<dbReference type="InterPro" id="IPR005139">
    <property type="entry name" value="PCRF"/>
</dbReference>
<comment type="caution">
    <text evidence="7">The sequence shown here is derived from an EMBL/GenBank/DDBJ whole genome shotgun (WGS) entry which is preliminary data.</text>
</comment>
<sequence>MLYDDLQELLKSLSTHIQTITSSYKQQEINNRYQELQKKTEHEEFWKSSDQAKTLKEFQHLKELFNNYNAIVNAYQEAPDLLNLFKDDQNALEQVQADLKKLYKHTIEFKVRLLLDGPDDESNCFLSINAGAGGTESQDWSEILLRMYIRFCEREKFSPQLIDSQPGEGAGIKSATLYIKGLNAYGLLKGEQGIHRLVRISPFDANKRRHTSFAGVMIVPEHPEVDIVIDPTDLRIDTYRAGGAGGQHVNKTESAVRITHLPTNIVVQCQNERSQGQNKEIAMRMLKAKLVQRQKEEQDAKLAAVEKKKIEWGSQIRSYVLAPYKMVKDHRTNHESFQPDLVLDGELIDFIEAYLVTSSSE</sequence>
<dbReference type="PROSITE" id="PS00745">
    <property type="entry name" value="RF_PROK_I"/>
    <property type="match status" value="1"/>
</dbReference>
<dbReference type="NCBIfam" id="TIGR00020">
    <property type="entry name" value="prfB"/>
    <property type="match status" value="1"/>
</dbReference>
<dbReference type="PANTHER" id="PTHR43116:SF3">
    <property type="entry name" value="CLASS I PEPTIDE CHAIN RELEASE FACTOR"/>
    <property type="match status" value="1"/>
</dbReference>
<evidence type="ECO:0000313" key="8">
    <source>
        <dbReference type="Proteomes" id="UP000032214"/>
    </source>
</evidence>
<dbReference type="InterPro" id="IPR000352">
    <property type="entry name" value="Pep_chain_release_fac_I"/>
</dbReference>
<dbReference type="FunFam" id="3.30.160.20:FF:000004">
    <property type="entry name" value="Peptide chain release factor 1"/>
    <property type="match status" value="1"/>
</dbReference>
<keyword evidence="3 4" id="KW-0648">Protein biosynthesis</keyword>
<dbReference type="PANTHER" id="PTHR43116">
    <property type="entry name" value="PEPTIDE CHAIN RELEASE FACTOR 2"/>
    <property type="match status" value="1"/>
</dbReference>
<keyword evidence="8" id="KW-1185">Reference proteome</keyword>
<comment type="PTM">
    <text evidence="4">Methylated by PrmC. Methylation increases the termination efficiency of RF2.</text>
</comment>
<evidence type="ECO:0000259" key="6">
    <source>
        <dbReference type="PROSITE" id="PS00745"/>
    </source>
</evidence>
<evidence type="ECO:0000313" key="7">
    <source>
        <dbReference type="EMBL" id="KIX85209.1"/>
    </source>
</evidence>
<organism evidence="7 8">
    <name type="scientific">candidate division TM6 bacterium JCVI TM6SC1</name>
    <dbReference type="NCBI Taxonomy" id="1306947"/>
    <lineage>
        <taxon>Bacteria</taxon>
        <taxon>Candidatus Babelota</taxon>
        <taxon>Vermiphilus</taxon>
    </lineage>
</organism>
<comment type="subcellular location">
    <subcellularLocation>
        <location evidence="4">Cytoplasm</location>
    </subcellularLocation>
</comment>